<dbReference type="RefSeq" id="XP_013904444.1">
    <property type="nucleotide sequence ID" value="XM_014048990.1"/>
</dbReference>
<evidence type="ECO:0000313" key="2">
    <source>
        <dbReference type="EMBL" id="KIZ05425.1"/>
    </source>
</evidence>
<reference evidence="2 3" key="1">
    <citation type="journal article" date="2013" name="BMC Genomics">
        <title>Reconstruction of the lipid metabolism for the microalga Monoraphidium neglectum from its genome sequence reveals characteristics suitable for biofuel production.</title>
        <authorList>
            <person name="Bogen C."/>
            <person name="Al-Dilaimi A."/>
            <person name="Albersmeier A."/>
            <person name="Wichmann J."/>
            <person name="Grundmann M."/>
            <person name="Rupp O."/>
            <person name="Lauersen K.J."/>
            <person name="Blifernez-Klassen O."/>
            <person name="Kalinowski J."/>
            <person name="Goesmann A."/>
            <person name="Mussgnug J.H."/>
            <person name="Kruse O."/>
        </authorList>
    </citation>
    <scope>NUCLEOTIDE SEQUENCE [LARGE SCALE GENOMIC DNA]</scope>
    <source>
        <strain evidence="2 3">SAG 48.87</strain>
    </source>
</reference>
<dbReference type="KEGG" id="mng:MNEG_2537"/>
<dbReference type="SUPFAM" id="SSF48452">
    <property type="entry name" value="TPR-like"/>
    <property type="match status" value="1"/>
</dbReference>
<dbReference type="GeneID" id="25735415"/>
<evidence type="ECO:0000256" key="1">
    <source>
        <dbReference type="SAM" id="MobiDB-lite"/>
    </source>
</evidence>
<dbReference type="InterPro" id="IPR011990">
    <property type="entry name" value="TPR-like_helical_dom_sf"/>
</dbReference>
<dbReference type="Gene3D" id="1.25.40.10">
    <property type="entry name" value="Tetratricopeptide repeat domain"/>
    <property type="match status" value="1"/>
</dbReference>
<organism evidence="2 3">
    <name type="scientific">Monoraphidium neglectum</name>
    <dbReference type="NCBI Taxonomy" id="145388"/>
    <lineage>
        <taxon>Eukaryota</taxon>
        <taxon>Viridiplantae</taxon>
        <taxon>Chlorophyta</taxon>
        <taxon>core chlorophytes</taxon>
        <taxon>Chlorophyceae</taxon>
        <taxon>CS clade</taxon>
        <taxon>Sphaeropleales</taxon>
        <taxon>Selenastraceae</taxon>
        <taxon>Monoraphidium</taxon>
    </lineage>
</organism>
<protein>
    <recommendedName>
        <fullName evidence="4">Tetratricopeptide repeat protein</fullName>
    </recommendedName>
</protein>
<feature type="compositionally biased region" description="Pro residues" evidence="1">
    <location>
        <begin position="108"/>
        <end position="121"/>
    </location>
</feature>
<dbReference type="AlphaFoldDB" id="A0A0D2MS90"/>
<evidence type="ECO:0000313" key="3">
    <source>
        <dbReference type="Proteomes" id="UP000054498"/>
    </source>
</evidence>
<keyword evidence="3" id="KW-1185">Reference proteome</keyword>
<dbReference type="STRING" id="145388.A0A0D2MS90"/>
<name>A0A0D2MS90_9CHLO</name>
<feature type="region of interest" description="Disordered" evidence="1">
    <location>
        <begin position="100"/>
        <end position="121"/>
    </location>
</feature>
<proteinExistence type="predicted"/>
<dbReference type="OrthoDB" id="512473at2759"/>
<dbReference type="Proteomes" id="UP000054498">
    <property type="component" value="Unassembled WGS sequence"/>
</dbReference>
<evidence type="ECO:0008006" key="4">
    <source>
        <dbReference type="Google" id="ProtNLM"/>
    </source>
</evidence>
<sequence length="121" mass="13175">MAQINWAVRQLIKIVYGASLAPGTFPDALAEFRAAADLAPGRLIHRVQVGRTLARLGRRREALDELEAGLKLEVEDVNAQLERGEAEALAARLRREFDRATGPLGWGAPPPQPPALPPPQQ</sequence>
<dbReference type="EMBL" id="KK100508">
    <property type="protein sequence ID" value="KIZ05425.1"/>
    <property type="molecule type" value="Genomic_DNA"/>
</dbReference>
<accession>A0A0D2MS90</accession>
<gene>
    <name evidence="2" type="ORF">MNEG_2537</name>
</gene>